<evidence type="ECO:0000313" key="4">
    <source>
        <dbReference type="EMBL" id="PAF27508.1"/>
    </source>
</evidence>
<evidence type="ECO:0000313" key="5">
    <source>
        <dbReference type="Proteomes" id="UP000216133"/>
    </source>
</evidence>
<feature type="transmembrane region" description="Helical" evidence="1">
    <location>
        <begin position="18"/>
        <end position="38"/>
    </location>
</feature>
<feature type="domain" description="Bypass-of-forespore C N-terminal" evidence="3">
    <location>
        <begin position="57"/>
        <end position="106"/>
    </location>
</feature>
<evidence type="ECO:0000256" key="1">
    <source>
        <dbReference type="SAM" id="Phobius"/>
    </source>
</evidence>
<evidence type="ECO:0000259" key="3">
    <source>
        <dbReference type="Pfam" id="PF08977"/>
    </source>
</evidence>
<accession>A0A268S4N1</accession>
<evidence type="ECO:0000259" key="2">
    <source>
        <dbReference type="Pfam" id="PF08955"/>
    </source>
</evidence>
<name>A0A268S4N1_SHOCL</name>
<dbReference type="Proteomes" id="UP000216133">
    <property type="component" value="Unassembled WGS sequence"/>
</dbReference>
<dbReference type="Pfam" id="PF08955">
    <property type="entry name" value="BofC_C"/>
    <property type="match status" value="1"/>
</dbReference>
<keyword evidence="1" id="KW-0472">Membrane</keyword>
<dbReference type="InterPro" id="IPR038118">
    <property type="entry name" value="BOFC_N_sf"/>
</dbReference>
<dbReference type="InterPro" id="IPR015071">
    <property type="entry name" value="BOFC_N"/>
</dbReference>
<dbReference type="Gene3D" id="3.30.70.1740">
    <property type="entry name" value="Bypass-of-forespore C, C-terminal domain"/>
    <property type="match status" value="1"/>
</dbReference>
<feature type="domain" description="Bypass of forespore C C-terminal" evidence="2">
    <location>
        <begin position="109"/>
        <end position="178"/>
    </location>
</feature>
<keyword evidence="1" id="KW-1133">Transmembrane helix</keyword>
<dbReference type="InterPro" id="IPR015050">
    <property type="entry name" value="BofC_C"/>
</dbReference>
<reference evidence="4 5" key="1">
    <citation type="submission" date="2017-07" db="EMBL/GenBank/DDBJ databases">
        <title>Isolation and whole genome analysis of endospore-forming bacteria from heroin.</title>
        <authorList>
            <person name="Kalinowski J."/>
            <person name="Ahrens B."/>
            <person name="Al-Dilaimi A."/>
            <person name="Winkler A."/>
            <person name="Wibberg D."/>
            <person name="Schleenbecker U."/>
            <person name="Ruckert C."/>
            <person name="Wolfel R."/>
            <person name="Grass G."/>
        </authorList>
    </citation>
    <scope>NUCLEOTIDE SEQUENCE [LARGE SCALE GENOMIC DNA]</scope>
    <source>
        <strain evidence="4 5">7523-2</strain>
    </source>
</reference>
<comment type="caution">
    <text evidence="4">The sequence shown here is derived from an EMBL/GenBank/DDBJ whole genome shotgun (WGS) entry which is preliminary data.</text>
</comment>
<dbReference type="AlphaFoldDB" id="A0A268S4N1"/>
<dbReference type="InterPro" id="IPR038117">
    <property type="entry name" value="BofC_C_sf"/>
</dbReference>
<dbReference type="EMBL" id="NPBS01000011">
    <property type="protein sequence ID" value="PAF27508.1"/>
    <property type="molecule type" value="Genomic_DNA"/>
</dbReference>
<protein>
    <recommendedName>
        <fullName evidence="6">Bypass of forespore C C-terminal domain-containing protein</fullName>
    </recommendedName>
</protein>
<keyword evidence="1" id="KW-0812">Transmembrane</keyword>
<organism evidence="4 5">
    <name type="scientific">Shouchella clausii</name>
    <name type="common">Alkalihalobacillus clausii</name>
    <dbReference type="NCBI Taxonomy" id="79880"/>
    <lineage>
        <taxon>Bacteria</taxon>
        <taxon>Bacillati</taxon>
        <taxon>Bacillota</taxon>
        <taxon>Bacilli</taxon>
        <taxon>Bacillales</taxon>
        <taxon>Bacillaceae</taxon>
        <taxon>Shouchella</taxon>
    </lineage>
</organism>
<dbReference type="Pfam" id="PF08977">
    <property type="entry name" value="BOFC_N"/>
    <property type="match status" value="1"/>
</dbReference>
<dbReference type="Gene3D" id="3.10.20.420">
    <property type="entry name" value="Bypass-of-forespore C, N-terminal domain"/>
    <property type="match status" value="1"/>
</dbReference>
<sequence length="180" mass="20372">MIGKGCSSMLKQVVHKHWLPFSLGAVSFALLLGTFVILSEDESYDSPQVANPPNATEVLLETVFADGNIRTERVYETIWAIDDFWAEYEEWQLVDQSNHFVHFRKTILDLSPEVKEDGYLGIDADRGVVLYTGQREAGQIVTRYSEIEAVKLSESDVAALEQGIRIESLDHLQNLLAQWQ</sequence>
<evidence type="ECO:0008006" key="6">
    <source>
        <dbReference type="Google" id="ProtNLM"/>
    </source>
</evidence>
<proteinExistence type="predicted"/>
<gene>
    <name evidence="4" type="ORF">CHH61_02215</name>
</gene>